<dbReference type="InterPro" id="IPR036237">
    <property type="entry name" value="Xyl_isomerase-like_sf"/>
</dbReference>
<sequence length="271" mass="28495">MMSPELALSVMTVPDAPFEARVTAAAAAGFDGIGLRPGDRTRAHEAGLSDADMQAMLRQGGLDVVEIDVISGWGATGEPLASAQRHEQRVFELADALGGRHVTVVGDVEGPPDRVASTFAGLCDRAAEHGLAVGLEYLPWTTVPDLPSARRIVEDAGRPNGGVVIDSWHHFRGGDDLGLLEDVPADLVAAVQVDDAGPRQDDIPLEEETMERELPGDGTFDLSGFLGALRHVLVDTPLCVEVISPRLGRMPTTKAVAMAAAATRSVLAASR</sequence>
<dbReference type="Gene3D" id="3.20.20.150">
    <property type="entry name" value="Divalent-metal-dependent TIM barrel enzymes"/>
    <property type="match status" value="1"/>
</dbReference>
<protein>
    <submittedName>
        <fullName evidence="2">Xylose isomerase domain protein TIM barrel</fullName>
    </submittedName>
</protein>
<gene>
    <name evidence="2" type="ORF">DVS28_a4254</name>
</gene>
<keyword evidence="2" id="KW-0413">Isomerase</keyword>
<reference evidence="2 3" key="1">
    <citation type="submission" date="2018-09" db="EMBL/GenBank/DDBJ databases">
        <title>Complete genome sequence of Euzebya sp. DY32-46 isolated from seawater of Pacific Ocean.</title>
        <authorList>
            <person name="Xu L."/>
            <person name="Wu Y.-H."/>
            <person name="Xu X.-W."/>
        </authorList>
    </citation>
    <scope>NUCLEOTIDE SEQUENCE [LARGE SCALE GENOMIC DNA]</scope>
    <source>
        <strain evidence="2 3">DY32-46</strain>
    </source>
</reference>
<dbReference type="Proteomes" id="UP000264006">
    <property type="component" value="Chromosome"/>
</dbReference>
<accession>A0A346Y373</accession>
<keyword evidence="3" id="KW-1185">Reference proteome</keyword>
<proteinExistence type="predicted"/>
<organism evidence="2 3">
    <name type="scientific">Euzebya pacifica</name>
    <dbReference type="NCBI Taxonomy" id="1608957"/>
    <lineage>
        <taxon>Bacteria</taxon>
        <taxon>Bacillati</taxon>
        <taxon>Actinomycetota</taxon>
        <taxon>Nitriliruptoria</taxon>
        <taxon>Euzebyales</taxon>
    </lineage>
</organism>
<dbReference type="Pfam" id="PF01261">
    <property type="entry name" value="AP_endonuc_2"/>
    <property type="match status" value="1"/>
</dbReference>
<evidence type="ECO:0000313" key="2">
    <source>
        <dbReference type="EMBL" id="AXV08920.1"/>
    </source>
</evidence>
<dbReference type="KEGG" id="euz:DVS28_a4254"/>
<dbReference type="InterPro" id="IPR050312">
    <property type="entry name" value="IolE/XylAMocC-like"/>
</dbReference>
<dbReference type="PANTHER" id="PTHR12110:SF48">
    <property type="entry name" value="BLL3656 PROTEIN"/>
    <property type="match status" value="1"/>
</dbReference>
<dbReference type="GO" id="GO:0016853">
    <property type="term" value="F:isomerase activity"/>
    <property type="evidence" value="ECO:0007669"/>
    <property type="project" value="UniProtKB-KW"/>
</dbReference>
<dbReference type="SUPFAM" id="SSF51658">
    <property type="entry name" value="Xylose isomerase-like"/>
    <property type="match status" value="1"/>
</dbReference>
<name>A0A346Y373_9ACTN</name>
<feature type="domain" description="Xylose isomerase-like TIM barrel" evidence="1">
    <location>
        <begin position="23"/>
        <end position="251"/>
    </location>
</feature>
<evidence type="ECO:0000259" key="1">
    <source>
        <dbReference type="Pfam" id="PF01261"/>
    </source>
</evidence>
<dbReference type="PANTHER" id="PTHR12110">
    <property type="entry name" value="HYDROXYPYRUVATE ISOMERASE"/>
    <property type="match status" value="1"/>
</dbReference>
<dbReference type="EMBL" id="CP031165">
    <property type="protein sequence ID" value="AXV08920.1"/>
    <property type="molecule type" value="Genomic_DNA"/>
</dbReference>
<evidence type="ECO:0000313" key="3">
    <source>
        <dbReference type="Proteomes" id="UP000264006"/>
    </source>
</evidence>
<dbReference type="InterPro" id="IPR013022">
    <property type="entry name" value="Xyl_isomerase-like_TIM-brl"/>
</dbReference>
<dbReference type="AlphaFoldDB" id="A0A346Y373"/>